<dbReference type="PANTHER" id="PTHR43792:SF1">
    <property type="entry name" value="N-ACETYLTRANSFERASE DOMAIN-CONTAINING PROTEIN"/>
    <property type="match status" value="1"/>
</dbReference>
<dbReference type="GO" id="GO:0016746">
    <property type="term" value="F:acyltransferase activity"/>
    <property type="evidence" value="ECO:0007669"/>
    <property type="project" value="UniProtKB-KW"/>
</dbReference>
<proteinExistence type="predicted"/>
<dbReference type="EMBL" id="JBHTON010000055">
    <property type="protein sequence ID" value="MFD1486286.1"/>
    <property type="molecule type" value="Genomic_DNA"/>
</dbReference>
<dbReference type="InterPro" id="IPR000182">
    <property type="entry name" value="GNAT_dom"/>
</dbReference>
<dbReference type="RefSeq" id="WP_125751798.1">
    <property type="nucleotide sequence ID" value="NZ_JBHTON010000055.1"/>
</dbReference>
<protein>
    <submittedName>
        <fullName evidence="2">GNAT family N-acetyltransferase</fullName>
        <ecNumber evidence="2">2.3.-.-</ecNumber>
    </submittedName>
</protein>
<dbReference type="InterPro" id="IPR051531">
    <property type="entry name" value="N-acetyltransferase"/>
</dbReference>
<keyword evidence="3" id="KW-1185">Reference proteome</keyword>
<dbReference type="Gene3D" id="3.40.630.30">
    <property type="match status" value="2"/>
</dbReference>
<keyword evidence="2" id="KW-0808">Transferase</keyword>
<organism evidence="2 3">
    <name type="scientific">Lacticaseibacillus baoqingensis</name>
    <dbReference type="NCBI Taxonomy" id="2486013"/>
    <lineage>
        <taxon>Bacteria</taxon>
        <taxon>Bacillati</taxon>
        <taxon>Bacillota</taxon>
        <taxon>Bacilli</taxon>
        <taxon>Lactobacillales</taxon>
        <taxon>Lactobacillaceae</taxon>
        <taxon>Lacticaseibacillus</taxon>
    </lineage>
</organism>
<dbReference type="PANTHER" id="PTHR43792">
    <property type="entry name" value="GNAT FAMILY, PUTATIVE (AFU_ORTHOLOGUE AFUA_3G00765)-RELATED-RELATED"/>
    <property type="match status" value="1"/>
</dbReference>
<dbReference type="SUPFAM" id="SSF55729">
    <property type="entry name" value="Acyl-CoA N-acyltransferases (Nat)"/>
    <property type="match status" value="2"/>
</dbReference>
<dbReference type="InterPro" id="IPR016181">
    <property type="entry name" value="Acyl_CoA_acyltransferase"/>
</dbReference>
<evidence type="ECO:0000313" key="2">
    <source>
        <dbReference type="EMBL" id="MFD1486286.1"/>
    </source>
</evidence>
<evidence type="ECO:0000313" key="3">
    <source>
        <dbReference type="Proteomes" id="UP001597252"/>
    </source>
</evidence>
<dbReference type="EC" id="2.3.-.-" evidence="2"/>
<dbReference type="PROSITE" id="PS51186">
    <property type="entry name" value="GNAT"/>
    <property type="match status" value="2"/>
</dbReference>
<dbReference type="Pfam" id="PF13302">
    <property type="entry name" value="Acetyltransf_3"/>
    <property type="match status" value="2"/>
</dbReference>
<feature type="domain" description="N-acetyltransferase" evidence="1">
    <location>
        <begin position="10"/>
        <end position="170"/>
    </location>
</feature>
<reference evidence="3" key="1">
    <citation type="journal article" date="2019" name="Int. J. Syst. Evol. Microbiol.">
        <title>The Global Catalogue of Microorganisms (GCM) 10K type strain sequencing project: providing services to taxonomists for standard genome sequencing and annotation.</title>
        <authorList>
            <consortium name="The Broad Institute Genomics Platform"/>
            <consortium name="The Broad Institute Genome Sequencing Center for Infectious Disease"/>
            <person name="Wu L."/>
            <person name="Ma J."/>
        </authorList>
    </citation>
    <scope>NUCLEOTIDE SEQUENCE [LARGE SCALE GENOMIC DNA]</scope>
    <source>
        <strain evidence="3">CCM 8903</strain>
    </source>
</reference>
<gene>
    <name evidence="2" type="ORF">ACFQ5J_13725</name>
</gene>
<comment type="caution">
    <text evidence="2">The sequence shown here is derived from an EMBL/GenBank/DDBJ whole genome shotgun (WGS) entry which is preliminary data.</text>
</comment>
<sequence length="334" mass="37221">MSHPNPTKRAHFGEWHAHDLQLATTLWGDLQVTRYISMHGYSPEAIQNRLALEVTSQAADGVQYWPVFTPAQELIGCCGLQLRGAHLYELGYHLRPQYWGRGYATELAHAVVAFALQFPDAQALYARHHPDNLPSRHILVDKLGFQYTHHEVYAPTGLVTPSYRLPLTKPQDTPRLHFGHWQAGMSLAAQQLWGDPRVTALISAHGFTPDMVAKRLAQEVAALAATGVQYWPMFTAAGELVGACGLHKKAPGVYELGYHLRPEFWHQGLAEEAAHAVITFAIQVLQAKALTAGHHPDNQASKHIIQKLGFVYDHEVLYAPTAKRSPTYRLALPH</sequence>
<dbReference type="Proteomes" id="UP001597252">
    <property type="component" value="Unassembled WGS sequence"/>
</dbReference>
<feature type="domain" description="N-acetyltransferase" evidence="1">
    <location>
        <begin position="238"/>
        <end position="334"/>
    </location>
</feature>
<keyword evidence="2" id="KW-0012">Acyltransferase</keyword>
<name>A0ABW4EAX8_9LACO</name>
<evidence type="ECO:0000259" key="1">
    <source>
        <dbReference type="PROSITE" id="PS51186"/>
    </source>
</evidence>
<accession>A0ABW4EAX8</accession>